<name>A0AAU7JAT3_9HYPH</name>
<dbReference type="GO" id="GO:0055085">
    <property type="term" value="P:transmembrane transport"/>
    <property type="evidence" value="ECO:0007669"/>
    <property type="project" value="InterPro"/>
</dbReference>
<comment type="subcellular location">
    <subcellularLocation>
        <location evidence="1">Cell envelope</location>
    </subcellularLocation>
</comment>
<evidence type="ECO:0000256" key="5">
    <source>
        <dbReference type="SAM" id="SignalP"/>
    </source>
</evidence>
<gene>
    <name evidence="6" type="ORF">ABEG18_17030</name>
</gene>
<evidence type="ECO:0000256" key="2">
    <source>
        <dbReference type="ARBA" id="ARBA00009023"/>
    </source>
</evidence>
<evidence type="ECO:0000256" key="4">
    <source>
        <dbReference type="ARBA" id="ARBA00022729"/>
    </source>
</evidence>
<protein>
    <submittedName>
        <fullName evidence="6">TRAP transporter substrate-binding protein</fullName>
    </submittedName>
</protein>
<organism evidence="6">
    <name type="scientific">Alsobacter sp. KACC 23698</name>
    <dbReference type="NCBI Taxonomy" id="3149229"/>
    <lineage>
        <taxon>Bacteria</taxon>
        <taxon>Pseudomonadati</taxon>
        <taxon>Pseudomonadota</taxon>
        <taxon>Alphaproteobacteria</taxon>
        <taxon>Hyphomicrobiales</taxon>
        <taxon>Alsobacteraceae</taxon>
        <taxon>Alsobacter</taxon>
    </lineage>
</organism>
<sequence length="329" mass="35756">MLRRNVVGLVGGLTLSLLAAVPALSQSKPVTIRIASAFDQSTDMMQAAKRFGDIVKERSKGAIDVKIFAGGQMGGEKDNVEALKLGELEMAVFGTYPIVSLAPKYSFFDAPFVFRDKAHVYKTWDSKLGSEVRDIFSKSHGLHTVGMMGRGYRHLTSNSPINSVDDVKGMKLRMGQSRPFIDAFTAVGAVVVPIALPELFTSLKLGVVQGSDGPFDQIYTFKLQEAQKYIAITGHLYATSLWLMNDKLYQSLPADQKAIIDTAAKEALAYGDELSAASEKALGDKLQAAGMQFTKPDYAPFMAKAKPALDKLFADLWSVTSADEIAKIQ</sequence>
<dbReference type="AlphaFoldDB" id="A0AAU7JAT3"/>
<comment type="similarity">
    <text evidence="2">Belongs to the bacterial solute-binding protein 7 family.</text>
</comment>
<dbReference type="NCBIfam" id="NF037995">
    <property type="entry name" value="TRAP_S1"/>
    <property type="match status" value="1"/>
</dbReference>
<proteinExistence type="inferred from homology"/>
<reference evidence="6" key="1">
    <citation type="submission" date="2024-05" db="EMBL/GenBank/DDBJ databases">
        <authorList>
            <person name="Kim S."/>
            <person name="Heo J."/>
            <person name="Choi H."/>
            <person name="Choi Y."/>
            <person name="Kwon S.-W."/>
            <person name="Kim Y."/>
        </authorList>
    </citation>
    <scope>NUCLEOTIDE SEQUENCE</scope>
    <source>
        <strain evidence="6">KACC 23698</strain>
    </source>
</reference>
<evidence type="ECO:0000256" key="3">
    <source>
        <dbReference type="ARBA" id="ARBA00022448"/>
    </source>
</evidence>
<dbReference type="Gene3D" id="3.40.190.170">
    <property type="entry name" value="Bacterial extracellular solute-binding protein, family 7"/>
    <property type="match status" value="1"/>
</dbReference>
<dbReference type="RefSeq" id="WP_406854246.1">
    <property type="nucleotide sequence ID" value="NZ_CP157484.1"/>
</dbReference>
<evidence type="ECO:0000256" key="1">
    <source>
        <dbReference type="ARBA" id="ARBA00004196"/>
    </source>
</evidence>
<evidence type="ECO:0000313" key="6">
    <source>
        <dbReference type="EMBL" id="XBO37425.1"/>
    </source>
</evidence>
<dbReference type="PIRSF" id="PIRSF006470">
    <property type="entry name" value="DctB"/>
    <property type="match status" value="1"/>
</dbReference>
<dbReference type="PANTHER" id="PTHR33376">
    <property type="match status" value="1"/>
</dbReference>
<dbReference type="GO" id="GO:0030288">
    <property type="term" value="C:outer membrane-bounded periplasmic space"/>
    <property type="evidence" value="ECO:0007669"/>
    <property type="project" value="InterPro"/>
</dbReference>
<feature type="chain" id="PRO_5043907762" evidence="5">
    <location>
        <begin position="20"/>
        <end position="329"/>
    </location>
</feature>
<accession>A0AAU7JAT3</accession>
<dbReference type="NCBIfam" id="TIGR00787">
    <property type="entry name" value="dctP"/>
    <property type="match status" value="1"/>
</dbReference>
<keyword evidence="4 5" id="KW-0732">Signal</keyword>
<dbReference type="InterPro" id="IPR004682">
    <property type="entry name" value="TRAP_DctP"/>
</dbReference>
<dbReference type="CDD" id="cd13603">
    <property type="entry name" value="PBP2_TRAP_Siap_TeaA_like"/>
    <property type="match status" value="1"/>
</dbReference>
<dbReference type="InterPro" id="IPR018389">
    <property type="entry name" value="DctP_fam"/>
</dbReference>
<dbReference type="Pfam" id="PF03480">
    <property type="entry name" value="DctP"/>
    <property type="match status" value="1"/>
</dbReference>
<feature type="signal peptide" evidence="5">
    <location>
        <begin position="1"/>
        <end position="19"/>
    </location>
</feature>
<dbReference type="EMBL" id="CP157484">
    <property type="protein sequence ID" value="XBO37425.1"/>
    <property type="molecule type" value="Genomic_DNA"/>
</dbReference>
<keyword evidence="3" id="KW-0813">Transport</keyword>
<dbReference type="InterPro" id="IPR038404">
    <property type="entry name" value="TRAP_DctP_sf"/>
</dbReference>
<dbReference type="PANTHER" id="PTHR33376:SF4">
    <property type="entry name" value="SIALIC ACID-BINDING PERIPLASMIC PROTEIN SIAP"/>
    <property type="match status" value="1"/>
</dbReference>